<feature type="domain" description="Tyrosine specific protein phosphatases" evidence="6">
    <location>
        <begin position="208"/>
        <end position="272"/>
    </location>
</feature>
<gene>
    <name evidence="7" type="ORF">AB1Y20_011325</name>
</gene>
<evidence type="ECO:0000256" key="4">
    <source>
        <dbReference type="ARBA" id="ARBA00022912"/>
    </source>
</evidence>
<dbReference type="PANTHER" id="PTHR10159:SF519">
    <property type="entry name" value="DUAL SPECIFICITY PROTEIN PHOSPHATASE MPK3"/>
    <property type="match status" value="1"/>
</dbReference>
<dbReference type="SMART" id="SM00195">
    <property type="entry name" value="DSPc"/>
    <property type="match status" value="1"/>
</dbReference>
<dbReference type="CDD" id="cd14498">
    <property type="entry name" value="DSP"/>
    <property type="match status" value="1"/>
</dbReference>
<keyword evidence="4" id="KW-0904">Protein phosphatase</keyword>
<evidence type="ECO:0000259" key="6">
    <source>
        <dbReference type="PROSITE" id="PS50056"/>
    </source>
</evidence>
<dbReference type="InterPro" id="IPR000340">
    <property type="entry name" value="Dual-sp_phosphatase_cat-dom"/>
</dbReference>
<dbReference type="PANTHER" id="PTHR10159">
    <property type="entry name" value="DUAL SPECIFICITY PROTEIN PHOSPHATASE"/>
    <property type="match status" value="1"/>
</dbReference>
<dbReference type="PROSITE" id="PS50056">
    <property type="entry name" value="TYR_PHOSPHATASE_2"/>
    <property type="match status" value="1"/>
</dbReference>
<dbReference type="PROSITE" id="PS00383">
    <property type="entry name" value="TYR_PHOSPHATASE_1"/>
    <property type="match status" value="1"/>
</dbReference>
<evidence type="ECO:0000256" key="2">
    <source>
        <dbReference type="ARBA" id="ARBA00013064"/>
    </source>
</evidence>
<dbReference type="SUPFAM" id="SSF52799">
    <property type="entry name" value="(Phosphotyrosine protein) phosphatases II"/>
    <property type="match status" value="1"/>
</dbReference>
<dbReference type="EC" id="3.1.3.48" evidence="2"/>
<keyword evidence="8" id="KW-1185">Reference proteome</keyword>
<reference evidence="7 8" key="1">
    <citation type="journal article" date="2024" name="Science">
        <title>Giant polyketide synthase enzymes in the biosynthesis of giant marine polyether toxins.</title>
        <authorList>
            <person name="Fallon T.R."/>
            <person name="Shende V.V."/>
            <person name="Wierzbicki I.H."/>
            <person name="Pendleton A.L."/>
            <person name="Watervoot N.F."/>
            <person name="Auber R.P."/>
            <person name="Gonzalez D.J."/>
            <person name="Wisecaver J.H."/>
            <person name="Moore B.S."/>
        </authorList>
    </citation>
    <scope>NUCLEOTIDE SEQUENCE [LARGE SCALE GENOMIC DNA]</scope>
    <source>
        <strain evidence="7 8">12B1</strain>
    </source>
</reference>
<evidence type="ECO:0000259" key="5">
    <source>
        <dbReference type="PROSITE" id="PS50054"/>
    </source>
</evidence>
<dbReference type="EMBL" id="JBGBPQ010000022">
    <property type="protein sequence ID" value="KAL1503270.1"/>
    <property type="molecule type" value="Genomic_DNA"/>
</dbReference>
<evidence type="ECO:0000256" key="3">
    <source>
        <dbReference type="ARBA" id="ARBA00022801"/>
    </source>
</evidence>
<dbReference type="Pfam" id="PF00782">
    <property type="entry name" value="DSPc"/>
    <property type="match status" value="1"/>
</dbReference>
<name>A0AB34IMI6_PRYPA</name>
<proteinExistence type="inferred from homology"/>
<dbReference type="Proteomes" id="UP001515480">
    <property type="component" value="Unassembled WGS sequence"/>
</dbReference>
<dbReference type="GO" id="GO:0043409">
    <property type="term" value="P:negative regulation of MAPK cascade"/>
    <property type="evidence" value="ECO:0007669"/>
    <property type="project" value="TreeGrafter"/>
</dbReference>
<dbReference type="GO" id="GO:0017017">
    <property type="term" value="F:MAP kinase tyrosine/serine/threonine phosphatase activity"/>
    <property type="evidence" value="ECO:0007669"/>
    <property type="project" value="TreeGrafter"/>
</dbReference>
<dbReference type="GO" id="GO:0033550">
    <property type="term" value="F:MAP kinase tyrosine phosphatase activity"/>
    <property type="evidence" value="ECO:0007669"/>
    <property type="project" value="TreeGrafter"/>
</dbReference>
<dbReference type="PROSITE" id="PS50054">
    <property type="entry name" value="TYR_PHOSPHATASE_DUAL"/>
    <property type="match status" value="1"/>
</dbReference>
<accession>A0AB34IMI6</accession>
<dbReference type="Gene3D" id="3.90.190.10">
    <property type="entry name" value="Protein tyrosine phosphatase superfamily"/>
    <property type="match status" value="1"/>
</dbReference>
<dbReference type="InterPro" id="IPR020422">
    <property type="entry name" value="TYR_PHOSPHATASE_DUAL_dom"/>
</dbReference>
<dbReference type="GO" id="GO:0008330">
    <property type="term" value="F:protein tyrosine/threonine phosphatase activity"/>
    <property type="evidence" value="ECO:0007669"/>
    <property type="project" value="TreeGrafter"/>
</dbReference>
<dbReference type="GO" id="GO:0005737">
    <property type="term" value="C:cytoplasm"/>
    <property type="evidence" value="ECO:0007669"/>
    <property type="project" value="TreeGrafter"/>
</dbReference>
<evidence type="ECO:0000256" key="1">
    <source>
        <dbReference type="ARBA" id="ARBA00008601"/>
    </source>
</evidence>
<keyword evidence="3" id="KW-0378">Hydrolase</keyword>
<dbReference type="InterPro" id="IPR029021">
    <property type="entry name" value="Prot-tyrosine_phosphatase-like"/>
</dbReference>
<sequence>MASAVDLYNRLQVSGGLLLIDTRDSPPPPEMLVRGAVWLPPLPDTTSAFSLASLLDRLDEAARSAFARRHLQQALLLHGGDASWAERLATALVAEGAANGGVLGATVCSCPVEQFVREYPFLSSARAPRAFKAYPNVIEPGFLFLGNRRQAYDEQMVVEELGITHIVDLHDGDMPPEEPHAAKGVVYHNVRIWDRTDAVLSPHLPKVYQFIEGARHAPRVAVVGGPSEMRTNRVLVHCNQGVSRSATCVAYWLMKRQKINADAAVLLVRRCREMADPNPSFMVQLRRMEERRHCSIL</sequence>
<dbReference type="InterPro" id="IPR000387">
    <property type="entry name" value="Tyr_Pase_dom"/>
</dbReference>
<evidence type="ECO:0000313" key="8">
    <source>
        <dbReference type="Proteomes" id="UP001515480"/>
    </source>
</evidence>
<dbReference type="InterPro" id="IPR016130">
    <property type="entry name" value="Tyr_Pase_AS"/>
</dbReference>
<feature type="domain" description="Tyrosine-protein phosphatase" evidence="5">
    <location>
        <begin position="134"/>
        <end position="294"/>
    </location>
</feature>
<comment type="similarity">
    <text evidence="1">Belongs to the protein-tyrosine phosphatase family. Non-receptor class dual specificity subfamily.</text>
</comment>
<comment type="caution">
    <text evidence="7">The sequence shown here is derived from an EMBL/GenBank/DDBJ whole genome shotgun (WGS) entry which is preliminary data.</text>
</comment>
<dbReference type="AlphaFoldDB" id="A0AB34IMI6"/>
<organism evidence="7 8">
    <name type="scientific">Prymnesium parvum</name>
    <name type="common">Toxic golden alga</name>
    <dbReference type="NCBI Taxonomy" id="97485"/>
    <lineage>
        <taxon>Eukaryota</taxon>
        <taxon>Haptista</taxon>
        <taxon>Haptophyta</taxon>
        <taxon>Prymnesiophyceae</taxon>
        <taxon>Prymnesiales</taxon>
        <taxon>Prymnesiaceae</taxon>
        <taxon>Prymnesium</taxon>
    </lineage>
</organism>
<evidence type="ECO:0000313" key="7">
    <source>
        <dbReference type="EMBL" id="KAL1503270.1"/>
    </source>
</evidence>
<protein>
    <recommendedName>
        <fullName evidence="2">protein-tyrosine-phosphatase</fullName>
        <ecNumber evidence="2">3.1.3.48</ecNumber>
    </recommendedName>
</protein>